<keyword evidence="2" id="KW-0472">Membrane</keyword>
<evidence type="ECO:0000256" key="2">
    <source>
        <dbReference type="SAM" id="Phobius"/>
    </source>
</evidence>
<feature type="compositionally biased region" description="Basic residues" evidence="1">
    <location>
        <begin position="481"/>
        <end position="505"/>
    </location>
</feature>
<evidence type="ECO:0000256" key="1">
    <source>
        <dbReference type="SAM" id="MobiDB-lite"/>
    </source>
</evidence>
<accession>A0A6C0D2K9</accession>
<name>A0A6C0D2K9_9ZZZZ</name>
<dbReference type="AlphaFoldDB" id="A0A6C0D2K9"/>
<keyword evidence="2" id="KW-0812">Transmembrane</keyword>
<organism evidence="3">
    <name type="scientific">viral metagenome</name>
    <dbReference type="NCBI Taxonomy" id="1070528"/>
    <lineage>
        <taxon>unclassified sequences</taxon>
        <taxon>metagenomes</taxon>
        <taxon>organismal metagenomes</taxon>
    </lineage>
</organism>
<feature type="transmembrane region" description="Helical" evidence="2">
    <location>
        <begin position="94"/>
        <end position="112"/>
    </location>
</feature>
<keyword evidence="2" id="KW-1133">Transmembrane helix</keyword>
<protein>
    <submittedName>
        <fullName evidence="3">Uncharacterized protein</fullName>
    </submittedName>
</protein>
<feature type="region of interest" description="Disordered" evidence="1">
    <location>
        <begin position="478"/>
        <end position="505"/>
    </location>
</feature>
<dbReference type="EMBL" id="MN739530">
    <property type="protein sequence ID" value="QHT11018.1"/>
    <property type="molecule type" value="Genomic_DNA"/>
</dbReference>
<sequence>MESEYGFIGPLQIIQPRFVINDIKQRCKYDITTFCRENGTTNTAGIRFETALTSMAILKNTISKIVTEINDTLEEKNYVDEISHKGVKVQNHLWILRTYLFYLLLICVTIILENEELYKVEFSDTDAYPFRKDISVQLHDFKMGIFGSITPTSDIDIGVQYSGNGLEKPGLSYIVSRFENLFVSLTGKETGSLAYDIETYADMMTLPNPGEDKEKYPDYFYLDSSIFTEENFKSMLACAGKSIVRNVLLAYKDIDKKIEDLANITFDSIKQKLNEIKLPSIDESLGIEIMGLLNESTWFEEAKDDVSKFLNMKYEEQRKAYYEKVEKAEVVKFEKTKEPVYLTSDDICEMMVLIGDALTYRMESYTCSPTVVHVVRILQASKDKKDKYISLKPKEYCIGEIQHLDPFCSIGKYGYILSMLEQMGYIYRFYLTYCEKDSGFKIIGHYNEGKCKKKRDKYVERYTNALDYMNKYITGGGNKKPIYKRTRRRKMKLRRTRNKRRRTRK</sequence>
<proteinExistence type="predicted"/>
<reference evidence="3" key="1">
    <citation type="journal article" date="2020" name="Nature">
        <title>Giant virus diversity and host interactions through global metagenomics.</title>
        <authorList>
            <person name="Schulz F."/>
            <person name="Roux S."/>
            <person name="Paez-Espino D."/>
            <person name="Jungbluth S."/>
            <person name="Walsh D.A."/>
            <person name="Denef V.J."/>
            <person name="McMahon K.D."/>
            <person name="Konstantinidis K.T."/>
            <person name="Eloe-Fadrosh E.A."/>
            <person name="Kyrpides N.C."/>
            <person name="Woyke T."/>
        </authorList>
    </citation>
    <scope>NUCLEOTIDE SEQUENCE</scope>
    <source>
        <strain evidence="3">GVMAG-M-3300023174-111</strain>
    </source>
</reference>
<evidence type="ECO:0000313" key="3">
    <source>
        <dbReference type="EMBL" id="QHT11018.1"/>
    </source>
</evidence>